<name>A0ABQ1J7Q5_9PROT</name>
<evidence type="ECO:0000313" key="1">
    <source>
        <dbReference type="EMBL" id="GGB60033.1"/>
    </source>
</evidence>
<sequence>MADLLELLNGRINTAERLIAAGKRPDRSGNAARQMKAVIATMAERGRHRCQPNMFRGEGLHSHGGISVRLYAFKAGQLRIYGGFVDPEDNPRRFLATAADWAKKSDKPSKEVLKRAMRLFVDHADAVRNFRPKSNT</sequence>
<reference evidence="2" key="1">
    <citation type="journal article" date="2019" name="Int. J. Syst. Evol. Microbiol.">
        <title>The Global Catalogue of Microorganisms (GCM) 10K type strain sequencing project: providing services to taxonomists for standard genome sequencing and annotation.</title>
        <authorList>
            <consortium name="The Broad Institute Genomics Platform"/>
            <consortium name="The Broad Institute Genome Sequencing Center for Infectious Disease"/>
            <person name="Wu L."/>
            <person name="Ma J."/>
        </authorList>
    </citation>
    <scope>NUCLEOTIDE SEQUENCE [LARGE SCALE GENOMIC DNA]</scope>
    <source>
        <strain evidence="2">CGMCC 1.10188</strain>
    </source>
</reference>
<dbReference type="RefSeq" id="WP_188582380.1">
    <property type="nucleotide sequence ID" value="NZ_BMDZ01000091.1"/>
</dbReference>
<evidence type="ECO:0000313" key="2">
    <source>
        <dbReference type="Proteomes" id="UP000603352"/>
    </source>
</evidence>
<comment type="caution">
    <text evidence="1">The sequence shown here is derived from an EMBL/GenBank/DDBJ whole genome shotgun (WGS) entry which is preliminary data.</text>
</comment>
<evidence type="ECO:0008006" key="3">
    <source>
        <dbReference type="Google" id="ProtNLM"/>
    </source>
</evidence>
<accession>A0ABQ1J7Q5</accession>
<proteinExistence type="predicted"/>
<organism evidence="1 2">
    <name type="scientific">Tistrella bauzanensis</name>
    <dbReference type="NCBI Taxonomy" id="657419"/>
    <lineage>
        <taxon>Bacteria</taxon>
        <taxon>Pseudomonadati</taxon>
        <taxon>Pseudomonadota</taxon>
        <taxon>Alphaproteobacteria</taxon>
        <taxon>Geminicoccales</taxon>
        <taxon>Geminicoccaceae</taxon>
        <taxon>Tistrella</taxon>
    </lineage>
</organism>
<dbReference type="Proteomes" id="UP000603352">
    <property type="component" value="Unassembled WGS sequence"/>
</dbReference>
<protein>
    <recommendedName>
        <fullName evidence="3">HK97 gp10 family phage protein</fullName>
    </recommendedName>
</protein>
<gene>
    <name evidence="1" type="ORF">GCM10011505_45950</name>
</gene>
<dbReference type="EMBL" id="BMDZ01000091">
    <property type="protein sequence ID" value="GGB60033.1"/>
    <property type="molecule type" value="Genomic_DNA"/>
</dbReference>
<keyword evidence="2" id="KW-1185">Reference proteome</keyword>